<sequence length="176" mass="17786">MTMPIQPPYAVFAGSLGDNATGNWYPAQAEVSNGFVTLWVGSPAGWTQYFSVPATEVTVKSAAQRITLVVRGQSYPILAKPRAVGRAIGYGVAGTAASVLDKPVFGAGVDVGRGVNQAAAASAWNTGGGPEFIVAARNSGAQVSRLGYGPLIAIGCGGGVAVVILVVVVTLIAINL</sequence>
<keyword evidence="1" id="KW-0812">Transmembrane</keyword>
<keyword evidence="3" id="KW-1185">Reference proteome</keyword>
<name>A0AAW8EUQ8_9MICO</name>
<dbReference type="Proteomes" id="UP001244427">
    <property type="component" value="Unassembled WGS sequence"/>
</dbReference>
<evidence type="ECO:0000313" key="3">
    <source>
        <dbReference type="Proteomes" id="UP001244427"/>
    </source>
</evidence>
<keyword evidence="1" id="KW-0472">Membrane</keyword>
<evidence type="ECO:0000256" key="1">
    <source>
        <dbReference type="SAM" id="Phobius"/>
    </source>
</evidence>
<dbReference type="RefSeq" id="WP_307294632.1">
    <property type="nucleotide sequence ID" value="NZ_JAUSXV010000001.1"/>
</dbReference>
<keyword evidence="1" id="KW-1133">Transmembrane helix</keyword>
<dbReference type="AlphaFoldDB" id="A0AAW8EUQ8"/>
<reference evidence="2 3" key="1">
    <citation type="submission" date="2023-07" db="EMBL/GenBank/DDBJ databases">
        <title>Comparative genomics of wheat-associated soil bacteria to identify genetic determinants of phenazine resistance.</title>
        <authorList>
            <person name="Mouncey N."/>
        </authorList>
    </citation>
    <scope>NUCLEOTIDE SEQUENCE [LARGE SCALE GENOMIC DNA]</scope>
    <source>
        <strain evidence="2 3">W4I9-1</strain>
    </source>
</reference>
<proteinExistence type="predicted"/>
<evidence type="ECO:0000313" key="2">
    <source>
        <dbReference type="EMBL" id="MDQ0647031.1"/>
    </source>
</evidence>
<organism evidence="2 3">
    <name type="scientific">Microbacterium natoriense</name>
    <dbReference type="NCBI Taxonomy" id="284570"/>
    <lineage>
        <taxon>Bacteria</taxon>
        <taxon>Bacillati</taxon>
        <taxon>Actinomycetota</taxon>
        <taxon>Actinomycetes</taxon>
        <taxon>Micrococcales</taxon>
        <taxon>Microbacteriaceae</taxon>
        <taxon>Microbacterium</taxon>
    </lineage>
</organism>
<gene>
    <name evidence="2" type="ORF">QFZ53_001227</name>
</gene>
<protein>
    <submittedName>
        <fullName evidence="2">Uncharacterized protein</fullName>
    </submittedName>
</protein>
<feature type="transmembrane region" description="Helical" evidence="1">
    <location>
        <begin position="151"/>
        <end position="174"/>
    </location>
</feature>
<dbReference type="EMBL" id="JAUSXV010000001">
    <property type="protein sequence ID" value="MDQ0647031.1"/>
    <property type="molecule type" value="Genomic_DNA"/>
</dbReference>
<comment type="caution">
    <text evidence="2">The sequence shown here is derived from an EMBL/GenBank/DDBJ whole genome shotgun (WGS) entry which is preliminary data.</text>
</comment>
<accession>A0AAW8EUQ8</accession>